<organism evidence="4 5">
    <name type="scientific">Reticulomyxa filosa</name>
    <dbReference type="NCBI Taxonomy" id="46433"/>
    <lineage>
        <taxon>Eukaryota</taxon>
        <taxon>Sar</taxon>
        <taxon>Rhizaria</taxon>
        <taxon>Retaria</taxon>
        <taxon>Foraminifera</taxon>
        <taxon>Monothalamids</taxon>
        <taxon>Reticulomyxidae</taxon>
        <taxon>Reticulomyxa</taxon>
    </lineage>
</organism>
<dbReference type="CDD" id="cd18186">
    <property type="entry name" value="BTB_POZ_ZBTB_KLHL-like"/>
    <property type="match status" value="1"/>
</dbReference>
<gene>
    <name evidence="4" type="ORF">RFI_22742</name>
</gene>
<dbReference type="Gene3D" id="3.30.710.10">
    <property type="entry name" value="Potassium Channel Kv1.1, Chain A"/>
    <property type="match status" value="1"/>
</dbReference>
<reference evidence="4 5" key="1">
    <citation type="journal article" date="2013" name="Curr. Biol.">
        <title>The Genome of the Foraminiferan Reticulomyxa filosa.</title>
        <authorList>
            <person name="Glockner G."/>
            <person name="Hulsmann N."/>
            <person name="Schleicher M."/>
            <person name="Noegel A.A."/>
            <person name="Eichinger L."/>
            <person name="Gallinger C."/>
            <person name="Pawlowski J."/>
            <person name="Sierra R."/>
            <person name="Euteneuer U."/>
            <person name="Pillet L."/>
            <person name="Moustafa A."/>
            <person name="Platzer M."/>
            <person name="Groth M."/>
            <person name="Szafranski K."/>
            <person name="Schliwa M."/>
        </authorList>
    </citation>
    <scope>NUCLEOTIDE SEQUENCE [LARGE SCALE GENOMIC DNA]</scope>
</reference>
<dbReference type="PANTHER" id="PTHR45774:SF3">
    <property type="entry name" value="BTB (POZ) DOMAIN-CONTAINING 2B-RELATED"/>
    <property type="match status" value="1"/>
</dbReference>
<dbReference type="Gene3D" id="2.60.120.820">
    <property type="entry name" value="PHR domain"/>
    <property type="match status" value="1"/>
</dbReference>
<dbReference type="InterPro" id="IPR000210">
    <property type="entry name" value="BTB/POZ_dom"/>
</dbReference>
<dbReference type="InterPro" id="IPR012983">
    <property type="entry name" value="PHR"/>
</dbReference>
<dbReference type="InterPro" id="IPR011333">
    <property type="entry name" value="SKP1/BTB/POZ_sf"/>
</dbReference>
<dbReference type="PROSITE" id="PS50097">
    <property type="entry name" value="BTB"/>
    <property type="match status" value="1"/>
</dbReference>
<dbReference type="SMART" id="SM00225">
    <property type="entry name" value="BTB"/>
    <property type="match status" value="1"/>
</dbReference>
<keyword evidence="2" id="KW-0963">Cytoplasm</keyword>
<proteinExistence type="predicted"/>
<keyword evidence="5" id="KW-1185">Reference proteome</keyword>
<name>X6ML77_RETFI</name>
<evidence type="ECO:0000256" key="2">
    <source>
        <dbReference type="ARBA" id="ARBA00022490"/>
    </source>
</evidence>
<evidence type="ECO:0000313" key="5">
    <source>
        <dbReference type="Proteomes" id="UP000023152"/>
    </source>
</evidence>
<dbReference type="Proteomes" id="UP000023152">
    <property type="component" value="Unassembled WGS sequence"/>
</dbReference>
<dbReference type="AlphaFoldDB" id="X6ML77"/>
<evidence type="ECO:0000259" key="3">
    <source>
        <dbReference type="PROSITE" id="PS50097"/>
    </source>
</evidence>
<evidence type="ECO:0000313" key="4">
    <source>
        <dbReference type="EMBL" id="ETO14624.1"/>
    </source>
</evidence>
<dbReference type="Pfam" id="PF08005">
    <property type="entry name" value="PHR"/>
    <property type="match status" value="1"/>
</dbReference>
<dbReference type="PANTHER" id="PTHR45774">
    <property type="entry name" value="BTB/POZ DOMAIN-CONTAINING"/>
    <property type="match status" value="1"/>
</dbReference>
<evidence type="ECO:0000256" key="1">
    <source>
        <dbReference type="ARBA" id="ARBA00004496"/>
    </source>
</evidence>
<dbReference type="OrthoDB" id="45365at2759"/>
<dbReference type="SUPFAM" id="SSF54695">
    <property type="entry name" value="POZ domain"/>
    <property type="match status" value="1"/>
</dbReference>
<feature type="domain" description="BTB" evidence="3">
    <location>
        <begin position="39"/>
        <end position="109"/>
    </location>
</feature>
<dbReference type="EMBL" id="ASPP01019906">
    <property type="protein sequence ID" value="ETO14624.1"/>
    <property type="molecule type" value="Genomic_DNA"/>
</dbReference>
<accession>X6ML77</accession>
<protein>
    <recommendedName>
        <fullName evidence="3">BTB domain-containing protein</fullName>
    </recommendedName>
</protein>
<dbReference type="InterPro" id="IPR038648">
    <property type="entry name" value="PHR_sf"/>
</dbReference>
<dbReference type="GO" id="GO:0005737">
    <property type="term" value="C:cytoplasm"/>
    <property type="evidence" value="ECO:0007669"/>
    <property type="project" value="UniProtKB-SubCell"/>
</dbReference>
<sequence>MKQTSLADSYLVMPMDYTMDIQSEQRKNVQRLITEPKFSDVVFITGSEETKVNVNRALIAVISPVFFALLYGSMQESEKNAVIPLPDVDTKAFKCVVSYAYCNDPRISFENVVKVRMICDKYQISYLGQCCDKFVLSADINTSLTLLDECVLNKLEIMIPLCLQVICKNLSPTNLFNCPQFYKLSVKSMQHFLDYPELNVSCVHDLHSLICNIIWKHVNEWAEYQSLISKIQQNDKTNKVEMNVSEEKETPSEHNCNGDTSKLCYLNYIKKYLRFAWMSGDCLVKKVFPENILTEKEQLLLLKYQFNSDINIHPFHKNPRGHLILYRFPNQSLTDSLHLNWSAGGLIDAISFECDHSIYLCGIGLFLSKGSNELTSVHIFNQQTNETIFKTNPNEVTTWPYEATPNITPVKYLFRQGEHKISIRASVRYTIQIRQKSADVTYGIINNQQHIFVHQPSKIEFQFFDSHDNSDNGSTVNCGVIPCFYFLLEE</sequence>
<dbReference type="Pfam" id="PF00651">
    <property type="entry name" value="BTB"/>
    <property type="match status" value="1"/>
</dbReference>
<comment type="caution">
    <text evidence="4">The sequence shown here is derived from an EMBL/GenBank/DDBJ whole genome shotgun (WGS) entry which is preliminary data.</text>
</comment>
<comment type="subcellular location">
    <subcellularLocation>
        <location evidence="1">Cytoplasm</location>
    </subcellularLocation>
</comment>